<feature type="chain" id="PRO_5016097686" description="SnoaL-like domain-containing protein" evidence="1">
    <location>
        <begin position="29"/>
        <end position="185"/>
    </location>
</feature>
<dbReference type="AlphaFoldDB" id="A0A2V1CZY4"/>
<organism evidence="2 3">
    <name type="scientific">Periconia macrospinosa</name>
    <dbReference type="NCBI Taxonomy" id="97972"/>
    <lineage>
        <taxon>Eukaryota</taxon>
        <taxon>Fungi</taxon>
        <taxon>Dikarya</taxon>
        <taxon>Ascomycota</taxon>
        <taxon>Pezizomycotina</taxon>
        <taxon>Dothideomycetes</taxon>
        <taxon>Pleosporomycetidae</taxon>
        <taxon>Pleosporales</taxon>
        <taxon>Massarineae</taxon>
        <taxon>Periconiaceae</taxon>
        <taxon>Periconia</taxon>
    </lineage>
</organism>
<gene>
    <name evidence="2" type="ORF">DM02DRAFT_606683</name>
</gene>
<dbReference type="EMBL" id="KZ805905">
    <property type="protein sequence ID" value="PVH91281.1"/>
    <property type="molecule type" value="Genomic_DNA"/>
</dbReference>
<evidence type="ECO:0000313" key="2">
    <source>
        <dbReference type="EMBL" id="PVH91281.1"/>
    </source>
</evidence>
<evidence type="ECO:0000256" key="1">
    <source>
        <dbReference type="SAM" id="SignalP"/>
    </source>
</evidence>
<dbReference type="STRING" id="97972.A0A2V1CZY4"/>
<evidence type="ECO:0000313" key="3">
    <source>
        <dbReference type="Proteomes" id="UP000244855"/>
    </source>
</evidence>
<dbReference type="InterPro" id="IPR050977">
    <property type="entry name" value="Fungal_Meroterpenoid_Isomerase"/>
</dbReference>
<dbReference type="OrthoDB" id="3758478at2759"/>
<evidence type="ECO:0008006" key="4">
    <source>
        <dbReference type="Google" id="ProtNLM"/>
    </source>
</evidence>
<keyword evidence="1" id="KW-0732">Signal</keyword>
<name>A0A2V1CZY4_9PLEO</name>
<dbReference type="PANTHER" id="PTHR39598:SF1">
    <property type="entry name" value="AUSTINOID BIOSYNTHESIS CLUSTERS PROTEIN F-RELATED"/>
    <property type="match status" value="1"/>
</dbReference>
<keyword evidence="3" id="KW-1185">Reference proteome</keyword>
<protein>
    <recommendedName>
        <fullName evidence="4">SnoaL-like domain-containing protein</fullName>
    </recommendedName>
</protein>
<dbReference type="Proteomes" id="UP000244855">
    <property type="component" value="Unassembled WGS sequence"/>
</dbReference>
<accession>A0A2V1CZY4</accession>
<dbReference type="InterPro" id="IPR032710">
    <property type="entry name" value="NTF2-like_dom_sf"/>
</dbReference>
<dbReference type="SUPFAM" id="SSF54427">
    <property type="entry name" value="NTF2-like"/>
    <property type="match status" value="1"/>
</dbReference>
<sequence>MKSITLITAAMSILVVSQILQSPNTTSGDIWFHLTFEECAVAIVQPNLQAQKETARAVIDAYNAWDAHSIMAYRTPNCQHQVLPVSLGRAAKNNSEYREYLDTIMPLYKNFTVIVKEEVHDATTRTCIIHAFSTASTKIGLYRNEYTLILTFTEDGRRVAKFDEFIDSAYTERFAIALLNASSIS</sequence>
<feature type="signal peptide" evidence="1">
    <location>
        <begin position="1"/>
        <end position="28"/>
    </location>
</feature>
<proteinExistence type="predicted"/>
<reference evidence="2 3" key="1">
    <citation type="journal article" date="2018" name="Sci. Rep.">
        <title>Comparative genomics provides insights into the lifestyle and reveals functional heterogeneity of dark septate endophytic fungi.</title>
        <authorList>
            <person name="Knapp D.G."/>
            <person name="Nemeth J.B."/>
            <person name="Barry K."/>
            <person name="Hainaut M."/>
            <person name="Henrissat B."/>
            <person name="Johnson J."/>
            <person name="Kuo A."/>
            <person name="Lim J.H.P."/>
            <person name="Lipzen A."/>
            <person name="Nolan M."/>
            <person name="Ohm R.A."/>
            <person name="Tamas L."/>
            <person name="Grigoriev I.V."/>
            <person name="Spatafora J.W."/>
            <person name="Nagy L.G."/>
            <person name="Kovacs G.M."/>
        </authorList>
    </citation>
    <scope>NUCLEOTIDE SEQUENCE [LARGE SCALE GENOMIC DNA]</scope>
    <source>
        <strain evidence="2 3">DSE2036</strain>
    </source>
</reference>
<dbReference type="Gene3D" id="3.10.450.50">
    <property type="match status" value="1"/>
</dbReference>
<dbReference type="PANTHER" id="PTHR39598">
    <property type="entry name" value="AUSTINOL SYNTHESIS PROTEIN F-RELATED"/>
    <property type="match status" value="1"/>
</dbReference>